<reference evidence="2 3" key="1">
    <citation type="journal article" date="2018" name="Nat. Genet.">
        <title>The Rosa genome provides new insights in the design of modern roses.</title>
        <authorList>
            <person name="Bendahmane M."/>
        </authorList>
    </citation>
    <scope>NUCLEOTIDE SEQUENCE [LARGE SCALE GENOMIC DNA]</scope>
    <source>
        <strain evidence="3">cv. Old Blush</strain>
    </source>
</reference>
<feature type="region of interest" description="Disordered" evidence="1">
    <location>
        <begin position="26"/>
        <end position="105"/>
    </location>
</feature>
<dbReference type="EMBL" id="PDCK01000043">
    <property type="protein sequence ID" value="PRQ32538.1"/>
    <property type="molecule type" value="Genomic_DNA"/>
</dbReference>
<evidence type="ECO:0000313" key="2">
    <source>
        <dbReference type="EMBL" id="PRQ32538.1"/>
    </source>
</evidence>
<dbReference type="AlphaFoldDB" id="A0A2P6QEB9"/>
<protein>
    <submittedName>
        <fullName evidence="2">Uncharacterized protein</fullName>
    </submittedName>
</protein>
<proteinExistence type="predicted"/>
<dbReference type="Proteomes" id="UP000238479">
    <property type="component" value="Chromosome 5"/>
</dbReference>
<name>A0A2P6QEB9_ROSCH</name>
<comment type="caution">
    <text evidence="2">The sequence shown here is derived from an EMBL/GenBank/DDBJ whole genome shotgun (WGS) entry which is preliminary data.</text>
</comment>
<evidence type="ECO:0000256" key="1">
    <source>
        <dbReference type="SAM" id="MobiDB-lite"/>
    </source>
</evidence>
<gene>
    <name evidence="2" type="ORF">RchiOBHm_Chr5g0047471</name>
</gene>
<accession>A0A2P6QEB9</accession>
<evidence type="ECO:0000313" key="3">
    <source>
        <dbReference type="Proteomes" id="UP000238479"/>
    </source>
</evidence>
<organism evidence="2 3">
    <name type="scientific">Rosa chinensis</name>
    <name type="common">China rose</name>
    <dbReference type="NCBI Taxonomy" id="74649"/>
    <lineage>
        <taxon>Eukaryota</taxon>
        <taxon>Viridiplantae</taxon>
        <taxon>Streptophyta</taxon>
        <taxon>Embryophyta</taxon>
        <taxon>Tracheophyta</taxon>
        <taxon>Spermatophyta</taxon>
        <taxon>Magnoliopsida</taxon>
        <taxon>eudicotyledons</taxon>
        <taxon>Gunneridae</taxon>
        <taxon>Pentapetalae</taxon>
        <taxon>rosids</taxon>
        <taxon>fabids</taxon>
        <taxon>Rosales</taxon>
        <taxon>Rosaceae</taxon>
        <taxon>Rosoideae</taxon>
        <taxon>Rosoideae incertae sedis</taxon>
        <taxon>Rosa</taxon>
    </lineage>
</organism>
<dbReference type="Gramene" id="PRQ32538">
    <property type="protein sequence ID" value="PRQ32538"/>
    <property type="gene ID" value="RchiOBHm_Chr5g0047471"/>
</dbReference>
<sequence>MKVVELVDTISYICGTQYSEFSPALSDFSLSRPQTRQVRRDPTRGFLPPPAPDPSSPVIATPRPASTRCLPEQPPPSGGDRSHPGGANRTRPDPGRVGVSRADPSDFCDLVFPLIIPI</sequence>
<keyword evidence="3" id="KW-1185">Reference proteome</keyword>